<name>A0A5K7ZSI1_9BACT</name>
<dbReference type="AlphaFoldDB" id="A0A5K7ZSI1"/>
<dbReference type="PANTHER" id="PTHR33884">
    <property type="entry name" value="UPF0410 PROTEIN YMGE"/>
    <property type="match status" value="1"/>
</dbReference>
<comment type="similarity">
    <text evidence="2">Belongs to the UPF0410 family.</text>
</comment>
<accession>A0A5K7ZSI1</accession>
<dbReference type="EMBL" id="AP021876">
    <property type="protein sequence ID" value="BBO83162.1"/>
    <property type="molecule type" value="Genomic_DNA"/>
</dbReference>
<gene>
    <name evidence="8" type="ORF">DSCO28_37280</name>
</gene>
<sequence length="82" mass="8645">MEFFWMILIGLIAGSLARQFMTGKGFGVVGDIITGMVGALIGGLLFERTGLFTGSSLVGSLLVATCGAIIFLYGVRVVKKKE</sequence>
<evidence type="ECO:0000256" key="7">
    <source>
        <dbReference type="SAM" id="Phobius"/>
    </source>
</evidence>
<dbReference type="Proteomes" id="UP000425960">
    <property type="component" value="Chromosome"/>
</dbReference>
<reference evidence="8 9" key="1">
    <citation type="submission" date="2019-11" db="EMBL/GenBank/DDBJ databases">
        <title>Comparative genomics of hydrocarbon-degrading Desulfosarcina strains.</title>
        <authorList>
            <person name="Watanabe M."/>
            <person name="Kojima H."/>
            <person name="Fukui M."/>
        </authorList>
    </citation>
    <scope>NUCLEOTIDE SEQUENCE [LARGE SCALE GENOMIC DNA]</scope>
    <source>
        <strain evidence="8 9">28bB2T</strain>
    </source>
</reference>
<protein>
    <submittedName>
        <fullName evidence="8">Membrane protein</fullName>
    </submittedName>
</protein>
<feature type="transmembrane region" description="Helical" evidence="7">
    <location>
        <begin position="27"/>
        <end position="46"/>
    </location>
</feature>
<proteinExistence type="inferred from homology"/>
<keyword evidence="5 7" id="KW-1133">Transmembrane helix</keyword>
<dbReference type="GO" id="GO:0005886">
    <property type="term" value="C:plasma membrane"/>
    <property type="evidence" value="ECO:0007669"/>
    <property type="project" value="UniProtKB-SubCell"/>
</dbReference>
<organism evidence="8 9">
    <name type="scientific">Desulfosarcina ovata subsp. sediminis</name>
    <dbReference type="NCBI Taxonomy" id="885957"/>
    <lineage>
        <taxon>Bacteria</taxon>
        <taxon>Pseudomonadati</taxon>
        <taxon>Thermodesulfobacteriota</taxon>
        <taxon>Desulfobacteria</taxon>
        <taxon>Desulfobacterales</taxon>
        <taxon>Desulfosarcinaceae</taxon>
        <taxon>Desulfosarcina</taxon>
    </lineage>
</organism>
<dbReference type="Pfam" id="PF04226">
    <property type="entry name" value="Transgly_assoc"/>
    <property type="match status" value="1"/>
</dbReference>
<evidence type="ECO:0000256" key="6">
    <source>
        <dbReference type="ARBA" id="ARBA00023136"/>
    </source>
</evidence>
<dbReference type="InterPro" id="IPR007341">
    <property type="entry name" value="Transgly_assoc"/>
</dbReference>
<evidence type="ECO:0000256" key="4">
    <source>
        <dbReference type="ARBA" id="ARBA00022692"/>
    </source>
</evidence>
<evidence type="ECO:0000256" key="1">
    <source>
        <dbReference type="ARBA" id="ARBA00004651"/>
    </source>
</evidence>
<evidence type="ECO:0000313" key="8">
    <source>
        <dbReference type="EMBL" id="BBO83162.1"/>
    </source>
</evidence>
<feature type="transmembrane region" description="Helical" evidence="7">
    <location>
        <begin position="58"/>
        <end position="75"/>
    </location>
</feature>
<dbReference type="KEGG" id="dov:DSCO28_37280"/>
<keyword evidence="3" id="KW-1003">Cell membrane</keyword>
<keyword evidence="4 7" id="KW-0812">Transmembrane</keyword>
<comment type="subcellular location">
    <subcellularLocation>
        <location evidence="1">Cell membrane</location>
        <topology evidence="1">Multi-pass membrane protein</topology>
    </subcellularLocation>
</comment>
<dbReference type="RefSeq" id="WP_155323444.1">
    <property type="nucleotide sequence ID" value="NZ_AP021876.1"/>
</dbReference>
<evidence type="ECO:0000256" key="5">
    <source>
        <dbReference type="ARBA" id="ARBA00022989"/>
    </source>
</evidence>
<evidence type="ECO:0000256" key="2">
    <source>
        <dbReference type="ARBA" id="ARBA00011006"/>
    </source>
</evidence>
<evidence type="ECO:0000313" key="9">
    <source>
        <dbReference type="Proteomes" id="UP000425960"/>
    </source>
</evidence>
<keyword evidence="6 7" id="KW-0472">Membrane</keyword>
<dbReference type="PANTHER" id="PTHR33884:SF3">
    <property type="entry name" value="UPF0410 PROTEIN YMGE"/>
    <property type="match status" value="1"/>
</dbReference>
<evidence type="ECO:0000256" key="3">
    <source>
        <dbReference type="ARBA" id="ARBA00022475"/>
    </source>
</evidence>